<evidence type="ECO:0000256" key="3">
    <source>
        <dbReference type="ARBA" id="ARBA00022723"/>
    </source>
</evidence>
<dbReference type="EMBL" id="JABXJJ020000009">
    <property type="protein sequence ID" value="MDI5969392.1"/>
    <property type="molecule type" value="Genomic_DNA"/>
</dbReference>
<dbReference type="GO" id="GO:0020037">
    <property type="term" value="F:heme binding"/>
    <property type="evidence" value="ECO:0007669"/>
    <property type="project" value="InterPro"/>
</dbReference>
<dbReference type="PANTHER" id="PTHR46696:SF1">
    <property type="entry name" value="CYTOCHROME P450 YJIB-RELATED"/>
    <property type="match status" value="1"/>
</dbReference>
<dbReference type="Pfam" id="PF00067">
    <property type="entry name" value="p450"/>
    <property type="match status" value="1"/>
</dbReference>
<dbReference type="InterPro" id="IPR017972">
    <property type="entry name" value="Cyt_P450_CS"/>
</dbReference>
<evidence type="ECO:0000256" key="1">
    <source>
        <dbReference type="ARBA" id="ARBA00010617"/>
    </source>
</evidence>
<dbReference type="PRINTS" id="PR00359">
    <property type="entry name" value="BP450"/>
</dbReference>
<dbReference type="GO" id="GO:0004497">
    <property type="term" value="F:monooxygenase activity"/>
    <property type="evidence" value="ECO:0007669"/>
    <property type="project" value="UniProtKB-KW"/>
</dbReference>
<dbReference type="AlphaFoldDB" id="A0AA90H357"/>
<dbReference type="InterPro" id="IPR036396">
    <property type="entry name" value="Cyt_P450_sf"/>
</dbReference>
<evidence type="ECO:0000256" key="8">
    <source>
        <dbReference type="SAM" id="MobiDB-lite"/>
    </source>
</evidence>
<dbReference type="PANTHER" id="PTHR46696">
    <property type="entry name" value="P450, PUTATIVE (EUROFUNG)-RELATED"/>
    <property type="match status" value="1"/>
</dbReference>
<keyword evidence="3 7" id="KW-0479">Metal-binding</keyword>
<accession>A0AA90H357</accession>
<dbReference type="Gene3D" id="1.10.630.10">
    <property type="entry name" value="Cytochrome P450"/>
    <property type="match status" value="1"/>
</dbReference>
<sequence length="398" mass="43628">MSSAAYVPLPIRRSLFGLPPELERVRTHQPVARVVLPNGARVWLVTGYAEIREVLGDHRRFLSDGRHAPDPHLAGGDAPTPPGPARHGHLTHYDLPDHRRLRTMIAPAFRKSEVARLRPKIETFTAEAITRTAAAGPGVDLVRSFSFPVPAQVICELLGIPYEDRAQFEERIRVRFDGRAGRAARDAALWESMAYTERLVAGQRARPGNGLIGSLVRQHGDEIDDHEMAGVADLLLLGGFETTAHMLSLGALLLMRRPELVAAVSDPSRADQTVEELLRYLSVVQTGVPRVAAEECTLGGQRIARGERVACLIPSGNRDQVFGDPEDVRTDRQAPQHLAFGHGIHYCVGAPLARAELTCALPLLFRELPGLRPAVPDSELGFRSFAAVYGLDELPVTW</sequence>
<keyword evidence="4 7" id="KW-0560">Oxidoreductase</keyword>
<dbReference type="GO" id="GO:0005506">
    <property type="term" value="F:iron ion binding"/>
    <property type="evidence" value="ECO:0007669"/>
    <property type="project" value="InterPro"/>
</dbReference>
<dbReference type="InterPro" id="IPR002397">
    <property type="entry name" value="Cyt_P450_B"/>
</dbReference>
<evidence type="ECO:0000256" key="5">
    <source>
        <dbReference type="ARBA" id="ARBA00023004"/>
    </source>
</evidence>
<feature type="region of interest" description="Disordered" evidence="8">
    <location>
        <begin position="65"/>
        <end position="92"/>
    </location>
</feature>
<proteinExistence type="inferred from homology"/>
<protein>
    <submittedName>
        <fullName evidence="9">Cytochrome P450</fullName>
    </submittedName>
</protein>
<dbReference type="InterPro" id="IPR001128">
    <property type="entry name" value="Cyt_P450"/>
</dbReference>
<keyword evidence="6 7" id="KW-0503">Monooxygenase</keyword>
<dbReference type="PROSITE" id="PS00086">
    <property type="entry name" value="CYTOCHROME_P450"/>
    <property type="match status" value="1"/>
</dbReference>
<name>A0AA90H357_9ACTN</name>
<evidence type="ECO:0000313" key="9">
    <source>
        <dbReference type="EMBL" id="MDI5969392.1"/>
    </source>
</evidence>
<keyword evidence="5 7" id="KW-0408">Iron</keyword>
<reference evidence="9" key="1">
    <citation type="submission" date="2023-05" db="EMBL/GenBank/DDBJ databases">
        <title>Streptantibioticus silvisoli sp. nov., acidotolerant actinomycetes 1 from pine litter.</title>
        <authorList>
            <person name="Swiecimska M."/>
            <person name="Golinska P."/>
            <person name="Sangal V."/>
            <person name="Wachnowicz B."/>
            <person name="Goodfellow M."/>
        </authorList>
    </citation>
    <scope>NUCLEOTIDE SEQUENCE</scope>
    <source>
        <strain evidence="9">SL13</strain>
    </source>
</reference>
<evidence type="ECO:0000256" key="6">
    <source>
        <dbReference type="ARBA" id="ARBA00023033"/>
    </source>
</evidence>
<dbReference type="CDD" id="cd11030">
    <property type="entry name" value="CYP105-like"/>
    <property type="match status" value="1"/>
</dbReference>
<gene>
    <name evidence="9" type="ORF">POF50_008535</name>
</gene>
<comment type="caution">
    <text evidence="9">The sequence shown here is derived from an EMBL/GenBank/DDBJ whole genome shotgun (WGS) entry which is preliminary data.</text>
</comment>
<comment type="similarity">
    <text evidence="1 7">Belongs to the cytochrome P450 family.</text>
</comment>
<organism evidence="9">
    <name type="scientific">Streptantibioticus silvisoli</name>
    <dbReference type="NCBI Taxonomy" id="2705255"/>
    <lineage>
        <taxon>Bacteria</taxon>
        <taxon>Bacillati</taxon>
        <taxon>Actinomycetota</taxon>
        <taxon>Actinomycetes</taxon>
        <taxon>Kitasatosporales</taxon>
        <taxon>Streptomycetaceae</taxon>
        <taxon>Streptantibioticus</taxon>
    </lineage>
</organism>
<evidence type="ECO:0000256" key="2">
    <source>
        <dbReference type="ARBA" id="ARBA00022617"/>
    </source>
</evidence>
<dbReference type="PRINTS" id="PR00385">
    <property type="entry name" value="P450"/>
</dbReference>
<dbReference type="SUPFAM" id="SSF48264">
    <property type="entry name" value="Cytochrome P450"/>
    <property type="match status" value="1"/>
</dbReference>
<dbReference type="FunFam" id="1.10.630.10:FF:000018">
    <property type="entry name" value="Cytochrome P450 monooxygenase"/>
    <property type="match status" value="1"/>
</dbReference>
<evidence type="ECO:0000256" key="7">
    <source>
        <dbReference type="RuleBase" id="RU000461"/>
    </source>
</evidence>
<evidence type="ECO:0000256" key="4">
    <source>
        <dbReference type="ARBA" id="ARBA00023002"/>
    </source>
</evidence>
<dbReference type="RefSeq" id="WP_282698590.1">
    <property type="nucleotide sequence ID" value="NZ_JABXJJ020000009.1"/>
</dbReference>
<dbReference type="GO" id="GO:0016705">
    <property type="term" value="F:oxidoreductase activity, acting on paired donors, with incorporation or reduction of molecular oxygen"/>
    <property type="evidence" value="ECO:0007669"/>
    <property type="project" value="InterPro"/>
</dbReference>
<keyword evidence="2 7" id="KW-0349">Heme</keyword>